<gene>
    <name evidence="1" type="ORF">BV22DRAFT_1134875</name>
</gene>
<accession>A0ACB8AZ00</accession>
<dbReference type="Proteomes" id="UP000790709">
    <property type="component" value="Unassembled WGS sequence"/>
</dbReference>
<protein>
    <submittedName>
        <fullName evidence="1">Uncharacterized protein</fullName>
    </submittedName>
</protein>
<sequence>MEFLGDSNNPSALDVGAFVRKVVEKSPHLRQGIYGKLIQTLSEIKSGKVYRSVLWILGEYAEDIADVTVALQEIRKIRKILGEIPILASEQRLLDEAGGEAEGEDKDKAEAKTEGSGGGRPRVLADGTYAAETAYTSASSARLEAVKAASKPPLGGWLAPILRSVGSCGSVADVLVSFS</sequence>
<comment type="caution">
    <text evidence="1">The sequence shown here is derived from an EMBL/GenBank/DDBJ whole genome shotgun (WGS) entry which is preliminary data.</text>
</comment>
<reference evidence="1" key="1">
    <citation type="journal article" date="2021" name="New Phytol.">
        <title>Evolutionary innovations through gain and loss of genes in the ectomycorrhizal Boletales.</title>
        <authorList>
            <person name="Wu G."/>
            <person name="Miyauchi S."/>
            <person name="Morin E."/>
            <person name="Kuo A."/>
            <person name="Drula E."/>
            <person name="Varga T."/>
            <person name="Kohler A."/>
            <person name="Feng B."/>
            <person name="Cao Y."/>
            <person name="Lipzen A."/>
            <person name="Daum C."/>
            <person name="Hundley H."/>
            <person name="Pangilinan J."/>
            <person name="Johnson J."/>
            <person name="Barry K."/>
            <person name="LaButti K."/>
            <person name="Ng V."/>
            <person name="Ahrendt S."/>
            <person name="Min B."/>
            <person name="Choi I.G."/>
            <person name="Park H."/>
            <person name="Plett J.M."/>
            <person name="Magnuson J."/>
            <person name="Spatafora J.W."/>
            <person name="Nagy L.G."/>
            <person name="Henrissat B."/>
            <person name="Grigoriev I.V."/>
            <person name="Yang Z.L."/>
            <person name="Xu J."/>
            <person name="Martin F.M."/>
        </authorList>
    </citation>
    <scope>NUCLEOTIDE SEQUENCE</scope>
    <source>
        <strain evidence="1">KUC20120723A-06</strain>
    </source>
</reference>
<evidence type="ECO:0000313" key="1">
    <source>
        <dbReference type="EMBL" id="KAH7918083.1"/>
    </source>
</evidence>
<evidence type="ECO:0000313" key="2">
    <source>
        <dbReference type="Proteomes" id="UP000790709"/>
    </source>
</evidence>
<keyword evidence="2" id="KW-1185">Reference proteome</keyword>
<name>A0ACB8AZ00_9AGAM</name>
<dbReference type="EMBL" id="MU266860">
    <property type="protein sequence ID" value="KAH7918083.1"/>
    <property type="molecule type" value="Genomic_DNA"/>
</dbReference>
<proteinExistence type="predicted"/>
<organism evidence="1 2">
    <name type="scientific">Leucogyrophana mollusca</name>
    <dbReference type="NCBI Taxonomy" id="85980"/>
    <lineage>
        <taxon>Eukaryota</taxon>
        <taxon>Fungi</taxon>
        <taxon>Dikarya</taxon>
        <taxon>Basidiomycota</taxon>
        <taxon>Agaricomycotina</taxon>
        <taxon>Agaricomycetes</taxon>
        <taxon>Agaricomycetidae</taxon>
        <taxon>Boletales</taxon>
        <taxon>Boletales incertae sedis</taxon>
        <taxon>Leucogyrophana</taxon>
    </lineage>
</organism>